<dbReference type="AlphaFoldDB" id="A0A451AD03"/>
<evidence type="ECO:0000313" key="2">
    <source>
        <dbReference type="EMBL" id="VFK63854.1"/>
    </source>
</evidence>
<sequence length="181" mass="20608">MITTKIDSHLMKTPKIFESPLWKSAFFVYGLVAIGFSVLGFFMHSETEVPNIDELKTFTGIVSKVERWHIKNHSGYHLFLEFDGGIKKFDIRQCEYPLNLGIDSKQLILSGDAITIAVAGNLVWQVEKEGMLVCPYRRVVEIQTRFDQFEIKLSVFLLTFGLLLSTIGIIRTHRAARPSKA</sequence>
<feature type="transmembrane region" description="Helical" evidence="1">
    <location>
        <begin position="151"/>
        <end position="170"/>
    </location>
</feature>
<proteinExistence type="predicted"/>
<name>A0A451AD03_9GAMM</name>
<keyword evidence="1" id="KW-0472">Membrane</keyword>
<keyword evidence="1" id="KW-0812">Transmembrane</keyword>
<reference evidence="2" key="1">
    <citation type="submission" date="2019-02" db="EMBL/GenBank/DDBJ databases">
        <authorList>
            <person name="Gruber-Vodicka R. H."/>
            <person name="Seah K. B. B."/>
        </authorList>
    </citation>
    <scope>NUCLEOTIDE SEQUENCE</scope>
    <source>
        <strain evidence="2">BECK_BZ126</strain>
    </source>
</reference>
<keyword evidence="1" id="KW-1133">Transmembrane helix</keyword>
<dbReference type="EMBL" id="CAADFW010000108">
    <property type="protein sequence ID" value="VFK63854.1"/>
    <property type="molecule type" value="Genomic_DNA"/>
</dbReference>
<gene>
    <name evidence="2" type="ORF">BECKTC1821F_GA0114240_11082</name>
</gene>
<evidence type="ECO:0000256" key="1">
    <source>
        <dbReference type="SAM" id="Phobius"/>
    </source>
</evidence>
<feature type="transmembrane region" description="Helical" evidence="1">
    <location>
        <begin position="21"/>
        <end position="43"/>
    </location>
</feature>
<protein>
    <submittedName>
        <fullName evidence="2">Uncharacterized protein</fullName>
    </submittedName>
</protein>
<accession>A0A451AD03</accession>
<organism evidence="2">
    <name type="scientific">Candidatus Kentrum sp. TC</name>
    <dbReference type="NCBI Taxonomy" id="2126339"/>
    <lineage>
        <taxon>Bacteria</taxon>
        <taxon>Pseudomonadati</taxon>
        <taxon>Pseudomonadota</taxon>
        <taxon>Gammaproteobacteria</taxon>
        <taxon>Candidatus Kentrum</taxon>
    </lineage>
</organism>